<keyword evidence="2" id="KW-1185">Reference proteome</keyword>
<feature type="non-terminal residue" evidence="1">
    <location>
        <position position="1"/>
    </location>
</feature>
<sequence length="86" mass="9256">FAMKVGDPANSDKIVAGRLGLLTQLLETGFPFAKTGEPDLLIDHDQRSGALTLPVTPGGQYRFGGITANDDGLFGSRHLERIARFE</sequence>
<name>A0ABU5ZNP5_9BACL</name>
<proteinExistence type="predicted"/>
<evidence type="ECO:0000313" key="2">
    <source>
        <dbReference type="Proteomes" id="UP001310386"/>
    </source>
</evidence>
<dbReference type="Proteomes" id="UP001310386">
    <property type="component" value="Unassembled WGS sequence"/>
</dbReference>
<gene>
    <name evidence="1" type="ORF">VF724_21280</name>
</gene>
<evidence type="ECO:0000313" key="1">
    <source>
        <dbReference type="EMBL" id="MEB3104139.1"/>
    </source>
</evidence>
<reference evidence="1" key="1">
    <citation type="submission" date="2023-12" db="EMBL/GenBank/DDBJ databases">
        <title>Fervidustalea candida gen. nov., sp. nov., a novel member of the family Paenibacillaceae isolated from a geothermal area.</title>
        <authorList>
            <person name="Li W.-J."/>
            <person name="Jiao J.-Y."/>
            <person name="Chen Y."/>
        </authorList>
    </citation>
    <scope>NUCLEOTIDE SEQUENCE</scope>
    <source>
        <strain evidence="1">SYSU GA230002</strain>
    </source>
</reference>
<accession>A0ABU5ZNP5</accession>
<comment type="caution">
    <text evidence="1">The sequence shown here is derived from an EMBL/GenBank/DDBJ whole genome shotgun (WGS) entry which is preliminary data.</text>
</comment>
<dbReference type="RefSeq" id="WP_371756261.1">
    <property type="nucleotide sequence ID" value="NZ_JAYJLD010000150.1"/>
</dbReference>
<organism evidence="1 2">
    <name type="scientific">Ferviditalea candida</name>
    <dbReference type="NCBI Taxonomy" id="3108399"/>
    <lineage>
        <taxon>Bacteria</taxon>
        <taxon>Bacillati</taxon>
        <taxon>Bacillota</taxon>
        <taxon>Bacilli</taxon>
        <taxon>Bacillales</taxon>
        <taxon>Paenibacillaceae</taxon>
        <taxon>Ferviditalea</taxon>
    </lineage>
</organism>
<protein>
    <submittedName>
        <fullName evidence="1">Uncharacterized protein</fullName>
    </submittedName>
</protein>
<dbReference type="EMBL" id="JAYJLD010000150">
    <property type="protein sequence ID" value="MEB3104139.1"/>
    <property type="molecule type" value="Genomic_DNA"/>
</dbReference>
<feature type="non-terminal residue" evidence="1">
    <location>
        <position position="86"/>
    </location>
</feature>